<sequence length="353" mass="38168">MGATNDMESPESFELAVEEAKPFLLEKDEEESQFPEPPILPEPKAMSKGGFLGMSPKLCLAILVNCLATAGIVFVNKQIFSNPPLRNCQVAFAAFHFTITATLLYIVSRPRIALFQAKRIDPLDVLPLALSMIFNVVLPNASLAFSSIQFYQVVRVLVTPMTALLNWYLYHITFPLQAAYTLLPVCVGVAVLSWYDTKGRGRGEGHADDAYTRGTSPVGVAFALAGCVASALYGVWIKEFHLRLRCDSSQLLLAQSPVAVGVMLYVIPFSDDLTAFPATGLGAWGLIFLSGLLACLLNISHFMIVNEIGALSSTIVGHFKTCSIVAMGWMVSGKPLRDGSLVGIFLAIGGIML</sequence>
<dbReference type="EMBL" id="CAVMBE010000047">
    <property type="protein sequence ID" value="CAK4031361.1"/>
    <property type="molecule type" value="Genomic_DNA"/>
</dbReference>
<comment type="subcellular location">
    <subcellularLocation>
        <location evidence="7">Golgi apparatus membrane</location>
        <topology evidence="7">Multi-pass membrane protein</topology>
    </subcellularLocation>
    <subcellularLocation>
        <location evidence="7">Cytoplasmic vesicle membrane</location>
        <topology evidence="7">Multi-pass membrane protein</topology>
    </subcellularLocation>
    <subcellularLocation>
        <location evidence="7">Endoplasmic reticulum membrane</location>
        <topology evidence="7">Multi-pass membrane protein</topology>
    </subcellularLocation>
</comment>
<dbReference type="AlphaFoldDB" id="A0AAI8Z2T9"/>
<dbReference type="InterPro" id="IPR050186">
    <property type="entry name" value="TPT_transporter"/>
</dbReference>
<feature type="transmembrane region" description="Helical" evidence="7">
    <location>
        <begin position="177"/>
        <end position="195"/>
    </location>
</feature>
<proteinExistence type="inferred from homology"/>
<reference evidence="8" key="1">
    <citation type="submission" date="2023-11" db="EMBL/GenBank/DDBJ databases">
        <authorList>
            <person name="Alioto T."/>
            <person name="Alioto T."/>
            <person name="Gomez Garrido J."/>
        </authorList>
    </citation>
    <scope>NUCLEOTIDE SEQUENCE</scope>
</reference>
<keyword evidence="5 7" id="KW-1133">Transmembrane helix</keyword>
<keyword evidence="7" id="KW-0333">Golgi apparatus</keyword>
<name>A0AAI8Z2T9_9PEZI</name>
<gene>
    <name evidence="8" type="ORF">LECACI_7A006519</name>
</gene>
<feature type="transmembrane region" description="Helical" evidence="7">
    <location>
        <begin position="58"/>
        <end position="75"/>
    </location>
</feature>
<keyword evidence="4 7" id="KW-0812">Transmembrane</keyword>
<keyword evidence="9" id="KW-1185">Reference proteome</keyword>
<keyword evidence="7" id="KW-0968">Cytoplasmic vesicle</keyword>
<comment type="caution">
    <text evidence="8">The sequence shown here is derived from an EMBL/GenBank/DDBJ whole genome shotgun (WGS) entry which is preliminary data.</text>
</comment>
<comment type="similarity">
    <text evidence="2 7">Belongs to the TPT transporter family. SLC35D subfamily.</text>
</comment>
<comment type="subunit">
    <text evidence="3 7">Homooligomer.</text>
</comment>
<keyword evidence="7" id="KW-0256">Endoplasmic reticulum</keyword>
<evidence type="ECO:0000313" key="8">
    <source>
        <dbReference type="EMBL" id="CAK4031361.1"/>
    </source>
</evidence>
<evidence type="ECO:0000256" key="2">
    <source>
        <dbReference type="ARBA" id="ARBA00010425"/>
    </source>
</evidence>
<evidence type="ECO:0000256" key="5">
    <source>
        <dbReference type="ARBA" id="ARBA00022989"/>
    </source>
</evidence>
<evidence type="ECO:0000313" key="9">
    <source>
        <dbReference type="Proteomes" id="UP001296104"/>
    </source>
</evidence>
<keyword evidence="6 7" id="KW-0472">Membrane</keyword>
<accession>A0AAI8Z2T9</accession>
<dbReference type="GO" id="GO:0005789">
    <property type="term" value="C:endoplasmic reticulum membrane"/>
    <property type="evidence" value="ECO:0007669"/>
    <property type="project" value="UniProtKB-SubCell"/>
</dbReference>
<evidence type="ECO:0000256" key="4">
    <source>
        <dbReference type="ARBA" id="ARBA00022692"/>
    </source>
</evidence>
<keyword evidence="7" id="KW-0762">Sugar transport</keyword>
<dbReference type="GO" id="GO:0030659">
    <property type="term" value="C:cytoplasmic vesicle membrane"/>
    <property type="evidence" value="ECO:0007669"/>
    <property type="project" value="UniProtKB-SubCell"/>
</dbReference>
<dbReference type="Proteomes" id="UP001296104">
    <property type="component" value="Unassembled WGS sequence"/>
</dbReference>
<protein>
    <recommendedName>
        <fullName evidence="7">GDP-mannose transporter</fullName>
        <shortName evidence="7">GMT</shortName>
    </recommendedName>
</protein>
<feature type="transmembrane region" description="Helical" evidence="7">
    <location>
        <begin position="90"/>
        <end position="108"/>
    </location>
</feature>
<evidence type="ECO:0000256" key="3">
    <source>
        <dbReference type="ARBA" id="ARBA00011182"/>
    </source>
</evidence>
<organism evidence="8 9">
    <name type="scientific">Lecanosticta acicola</name>
    <dbReference type="NCBI Taxonomy" id="111012"/>
    <lineage>
        <taxon>Eukaryota</taxon>
        <taxon>Fungi</taxon>
        <taxon>Dikarya</taxon>
        <taxon>Ascomycota</taxon>
        <taxon>Pezizomycotina</taxon>
        <taxon>Dothideomycetes</taxon>
        <taxon>Dothideomycetidae</taxon>
        <taxon>Mycosphaerellales</taxon>
        <taxon>Mycosphaerellaceae</taxon>
        <taxon>Lecanosticta</taxon>
    </lineage>
</organism>
<evidence type="ECO:0000256" key="1">
    <source>
        <dbReference type="ARBA" id="ARBA00003420"/>
    </source>
</evidence>
<comment type="function">
    <text evidence="1 7">Involved in the import of GDP-mannose from the cytoplasm into the Golgi lumen.</text>
</comment>
<keyword evidence="7" id="KW-0813">Transport</keyword>
<evidence type="ECO:0000256" key="7">
    <source>
        <dbReference type="RuleBase" id="RU367097"/>
    </source>
</evidence>
<feature type="transmembrane region" description="Helical" evidence="7">
    <location>
        <begin position="281"/>
        <end position="299"/>
    </location>
</feature>
<dbReference type="GO" id="GO:0000139">
    <property type="term" value="C:Golgi membrane"/>
    <property type="evidence" value="ECO:0007669"/>
    <property type="project" value="UniProtKB-SubCell"/>
</dbReference>
<evidence type="ECO:0000256" key="6">
    <source>
        <dbReference type="ARBA" id="ARBA00023136"/>
    </source>
</evidence>
<feature type="transmembrane region" description="Helical" evidence="7">
    <location>
        <begin position="249"/>
        <end position="269"/>
    </location>
</feature>
<dbReference type="PANTHER" id="PTHR11132">
    <property type="entry name" value="SOLUTE CARRIER FAMILY 35"/>
    <property type="match status" value="1"/>
</dbReference>
<feature type="transmembrane region" description="Helical" evidence="7">
    <location>
        <begin position="215"/>
        <end position="237"/>
    </location>
</feature>